<name>A0A0S4JJY1_BODSA</name>
<evidence type="ECO:0000313" key="1">
    <source>
        <dbReference type="EMBL" id="CUG90872.1"/>
    </source>
</evidence>
<gene>
    <name evidence="1" type="ORF">BSAL_29045</name>
</gene>
<dbReference type="Proteomes" id="UP000051952">
    <property type="component" value="Unassembled WGS sequence"/>
</dbReference>
<evidence type="ECO:0000313" key="2">
    <source>
        <dbReference type="Proteomes" id="UP000051952"/>
    </source>
</evidence>
<reference evidence="2" key="1">
    <citation type="submission" date="2015-09" db="EMBL/GenBank/DDBJ databases">
        <authorList>
            <consortium name="Pathogen Informatics"/>
        </authorList>
    </citation>
    <scope>NUCLEOTIDE SEQUENCE [LARGE SCALE GENOMIC DNA]</scope>
    <source>
        <strain evidence="2">Lake Konstanz</strain>
    </source>
</reference>
<dbReference type="VEuPathDB" id="TriTrypDB:BSAL_29045"/>
<dbReference type="InterPro" id="IPR006553">
    <property type="entry name" value="Leu-rich_rpt_Cys-con_subtyp"/>
</dbReference>
<keyword evidence="1" id="KW-0808">Transferase</keyword>
<accession>A0A0S4JJY1</accession>
<keyword evidence="2" id="KW-1185">Reference proteome</keyword>
<dbReference type="PANTHER" id="PTHR13318">
    <property type="entry name" value="PARTNER OF PAIRED, ISOFORM B-RELATED"/>
    <property type="match status" value="1"/>
</dbReference>
<keyword evidence="1" id="KW-0675">Receptor</keyword>
<dbReference type="SMART" id="SM00367">
    <property type="entry name" value="LRR_CC"/>
    <property type="match status" value="4"/>
</dbReference>
<dbReference type="GO" id="GO:0031146">
    <property type="term" value="P:SCF-dependent proteasomal ubiquitin-dependent protein catabolic process"/>
    <property type="evidence" value="ECO:0007669"/>
    <property type="project" value="TreeGrafter"/>
</dbReference>
<dbReference type="PANTHER" id="PTHR13318:SF162">
    <property type="entry name" value="LEUCINE-RICH REPEAT FAMILY PROTEIN"/>
    <property type="match status" value="1"/>
</dbReference>
<dbReference type="InterPro" id="IPR032675">
    <property type="entry name" value="LRR_dom_sf"/>
</dbReference>
<keyword evidence="1" id="KW-0418">Kinase</keyword>
<dbReference type="Gene3D" id="3.80.10.10">
    <property type="entry name" value="Ribonuclease Inhibitor"/>
    <property type="match status" value="1"/>
</dbReference>
<dbReference type="GO" id="GO:0019005">
    <property type="term" value="C:SCF ubiquitin ligase complex"/>
    <property type="evidence" value="ECO:0007669"/>
    <property type="project" value="TreeGrafter"/>
</dbReference>
<dbReference type="AlphaFoldDB" id="A0A0S4JJY1"/>
<proteinExistence type="predicted"/>
<dbReference type="GO" id="GO:0016301">
    <property type="term" value="F:kinase activity"/>
    <property type="evidence" value="ECO:0007669"/>
    <property type="project" value="UniProtKB-KW"/>
</dbReference>
<protein>
    <submittedName>
        <fullName evidence="1">Receptor-type protein kinase, putative</fullName>
    </submittedName>
</protein>
<organism evidence="1 2">
    <name type="scientific">Bodo saltans</name>
    <name type="common">Flagellated protozoan</name>
    <dbReference type="NCBI Taxonomy" id="75058"/>
    <lineage>
        <taxon>Eukaryota</taxon>
        <taxon>Discoba</taxon>
        <taxon>Euglenozoa</taxon>
        <taxon>Kinetoplastea</taxon>
        <taxon>Metakinetoplastina</taxon>
        <taxon>Eubodonida</taxon>
        <taxon>Bodonidae</taxon>
        <taxon>Bodo</taxon>
    </lineage>
</organism>
<sequence>MDGLANVVNSLTRLEYLDLNLCRRIFTIGYSKIASLTHLQCLDLGGSSYVTDDVVNCLSSSLTQLVRLDVSKSSITDIGLASISSMVRLVHLSLLFCDRITDTGIATLSSLIHMVNLKLGAAPSAARITATGVVAAVASMLQLQCLNVSGIRSVGLMLPTIADLHQLQVLDVSMCSSISYDSFVGISKLPDLKLLKRVGCDFEHDCVELLELMKRRGVILL</sequence>
<dbReference type="SUPFAM" id="SSF52047">
    <property type="entry name" value="RNI-like"/>
    <property type="match status" value="1"/>
</dbReference>
<dbReference type="EMBL" id="CYKH01001870">
    <property type="protein sequence ID" value="CUG90872.1"/>
    <property type="molecule type" value="Genomic_DNA"/>
</dbReference>
<dbReference type="OrthoDB" id="4691307at2759"/>